<dbReference type="SUPFAM" id="SSF53448">
    <property type="entry name" value="Nucleotide-diphospho-sugar transferases"/>
    <property type="match status" value="1"/>
</dbReference>
<sequence length="315" mass="36731">MSKPKVTVCCITYNHEKYIAECLDGFLLQQTNFDVEFLIHDDASTDGTQNVILSKVGNDSRFQLILRKENIKSTGVPVFPILYKQAKGDYIALCEGDDYWTDPLKLQKQVDFLEANDDYVICFHKVKILKSNGQIVDDFITKIPEHYETIETLAKYGNYIHTPSVVFKNIIKEYPVEFNEVPFGDYFLYMLLAQHGYIKYLNEAMSVYRVGVGVISKMTGLDIANNNVKLYSCMVSVLDDHKLKKIIYKKQLDVVTSHYLEIEEKLKLMEEKYNSLKLVQSNYFVSNHTFFRLLKKMITKCKTFKRKLRQLIKLR</sequence>
<protein>
    <submittedName>
        <fullName evidence="2">Glycosyltransferase</fullName>
    </submittedName>
</protein>
<keyword evidence="3" id="KW-1185">Reference proteome</keyword>
<dbReference type="RefSeq" id="WP_343798865.1">
    <property type="nucleotide sequence ID" value="NZ_BAAAGF010000004.1"/>
</dbReference>
<dbReference type="PANTHER" id="PTHR22916:SF3">
    <property type="entry name" value="UDP-GLCNAC:BETAGAL BETA-1,3-N-ACETYLGLUCOSAMINYLTRANSFERASE-LIKE PROTEIN 1"/>
    <property type="match status" value="1"/>
</dbReference>
<dbReference type="Gene3D" id="3.90.550.10">
    <property type="entry name" value="Spore Coat Polysaccharide Biosynthesis Protein SpsA, Chain A"/>
    <property type="match status" value="1"/>
</dbReference>
<feature type="domain" description="Glycosyltransferase 2-like" evidence="1">
    <location>
        <begin position="7"/>
        <end position="173"/>
    </location>
</feature>
<dbReference type="Proteomes" id="UP001500736">
    <property type="component" value="Unassembled WGS sequence"/>
</dbReference>
<dbReference type="EMBL" id="BAAAGF010000004">
    <property type="protein sequence ID" value="GAA0747823.1"/>
    <property type="molecule type" value="Genomic_DNA"/>
</dbReference>
<comment type="caution">
    <text evidence="2">The sequence shown here is derived from an EMBL/GenBank/DDBJ whole genome shotgun (WGS) entry which is preliminary data.</text>
</comment>
<organism evidence="2 3">
    <name type="scientific">Gaetbulibacter jejuensis</name>
    <dbReference type="NCBI Taxonomy" id="584607"/>
    <lineage>
        <taxon>Bacteria</taxon>
        <taxon>Pseudomonadati</taxon>
        <taxon>Bacteroidota</taxon>
        <taxon>Flavobacteriia</taxon>
        <taxon>Flavobacteriales</taxon>
        <taxon>Flavobacteriaceae</taxon>
        <taxon>Gaetbulibacter</taxon>
    </lineage>
</organism>
<name>A0ABP3V4D4_9FLAO</name>
<proteinExistence type="predicted"/>
<evidence type="ECO:0000259" key="1">
    <source>
        <dbReference type="Pfam" id="PF00535"/>
    </source>
</evidence>
<evidence type="ECO:0000313" key="3">
    <source>
        <dbReference type="Proteomes" id="UP001500736"/>
    </source>
</evidence>
<evidence type="ECO:0000313" key="2">
    <source>
        <dbReference type="EMBL" id="GAA0747823.1"/>
    </source>
</evidence>
<accession>A0ABP3V4D4</accession>
<dbReference type="InterPro" id="IPR001173">
    <property type="entry name" value="Glyco_trans_2-like"/>
</dbReference>
<reference evidence="3" key="1">
    <citation type="journal article" date="2019" name="Int. J. Syst. Evol. Microbiol.">
        <title>The Global Catalogue of Microorganisms (GCM) 10K type strain sequencing project: providing services to taxonomists for standard genome sequencing and annotation.</title>
        <authorList>
            <consortium name="The Broad Institute Genomics Platform"/>
            <consortium name="The Broad Institute Genome Sequencing Center for Infectious Disease"/>
            <person name="Wu L."/>
            <person name="Ma J."/>
        </authorList>
    </citation>
    <scope>NUCLEOTIDE SEQUENCE [LARGE SCALE GENOMIC DNA]</scope>
    <source>
        <strain evidence="3">JCM 15976</strain>
    </source>
</reference>
<gene>
    <name evidence="2" type="ORF">GCM10009431_25660</name>
</gene>
<dbReference type="PANTHER" id="PTHR22916">
    <property type="entry name" value="GLYCOSYLTRANSFERASE"/>
    <property type="match status" value="1"/>
</dbReference>
<dbReference type="InterPro" id="IPR029044">
    <property type="entry name" value="Nucleotide-diphossugar_trans"/>
</dbReference>
<dbReference type="Pfam" id="PF00535">
    <property type="entry name" value="Glycos_transf_2"/>
    <property type="match status" value="1"/>
</dbReference>